<dbReference type="Pfam" id="PF03692">
    <property type="entry name" value="CxxCxxCC"/>
    <property type="match status" value="1"/>
</dbReference>
<dbReference type="PANTHER" id="PTHR35866:SF1">
    <property type="entry name" value="YKGJ FAMILY CYSTEINE CLUSTER PROTEIN"/>
    <property type="match status" value="1"/>
</dbReference>
<dbReference type="RefSeq" id="WP_011189458.1">
    <property type="nucleotide sequence ID" value="NC_006138.1"/>
</dbReference>
<dbReference type="AlphaFoldDB" id="Q6AL29"/>
<dbReference type="KEGG" id="dps:DP2217"/>
<dbReference type="HOGENOM" id="CLU_125010_0_0_7"/>
<dbReference type="eggNOG" id="COG0727">
    <property type="taxonomic scope" value="Bacteria"/>
</dbReference>
<reference evidence="2" key="1">
    <citation type="journal article" date="2004" name="Environ. Microbiol.">
        <title>The genome of Desulfotalea psychrophila, a sulfate-reducing bacterium from permanently cold Arctic sediments.</title>
        <authorList>
            <person name="Rabus R."/>
            <person name="Ruepp A."/>
            <person name="Frickey T."/>
            <person name="Rattei T."/>
            <person name="Fartmann B."/>
            <person name="Stark M."/>
            <person name="Bauer M."/>
            <person name="Zibat A."/>
            <person name="Lombardot T."/>
            <person name="Becker I."/>
            <person name="Amann J."/>
            <person name="Gellner K."/>
            <person name="Teeling H."/>
            <person name="Leuschner W.D."/>
            <person name="Gloeckner F.-O."/>
            <person name="Lupas A.N."/>
            <person name="Amann R."/>
            <person name="Klenk H.-P."/>
        </authorList>
    </citation>
    <scope>NUCLEOTIDE SEQUENCE [LARGE SCALE GENOMIC DNA]</scope>
    <source>
        <strain evidence="2">DSM 12343 / LSv54</strain>
    </source>
</reference>
<evidence type="ECO:0000313" key="2">
    <source>
        <dbReference type="Proteomes" id="UP000000602"/>
    </source>
</evidence>
<dbReference type="OrthoDB" id="9810361at2"/>
<keyword evidence="2" id="KW-1185">Reference proteome</keyword>
<gene>
    <name evidence="1" type="ordered locus">DP2217</name>
</gene>
<organism evidence="1 2">
    <name type="scientific">Desulfotalea psychrophila (strain LSv54 / DSM 12343)</name>
    <dbReference type="NCBI Taxonomy" id="177439"/>
    <lineage>
        <taxon>Bacteria</taxon>
        <taxon>Pseudomonadati</taxon>
        <taxon>Thermodesulfobacteriota</taxon>
        <taxon>Desulfobulbia</taxon>
        <taxon>Desulfobulbales</taxon>
        <taxon>Desulfocapsaceae</taxon>
        <taxon>Desulfotalea</taxon>
    </lineage>
</organism>
<dbReference type="InterPro" id="IPR005358">
    <property type="entry name" value="Puta_zinc/iron-chelating_dom"/>
</dbReference>
<evidence type="ECO:0000313" key="1">
    <source>
        <dbReference type="EMBL" id="CAG36946.1"/>
    </source>
</evidence>
<accession>Q6AL29</accession>
<proteinExistence type="predicted"/>
<evidence type="ECO:0008006" key="3">
    <source>
        <dbReference type="Google" id="ProtNLM"/>
    </source>
</evidence>
<dbReference type="PANTHER" id="PTHR35866">
    <property type="entry name" value="PUTATIVE-RELATED"/>
    <property type="match status" value="1"/>
</dbReference>
<name>Q6AL29_DESPS</name>
<dbReference type="Proteomes" id="UP000000602">
    <property type="component" value="Chromosome"/>
</dbReference>
<dbReference type="STRING" id="177439.DP2217"/>
<sequence>MREEIFACARCGFCCQGESTVSLDKDDQERMQSALGISRSEMFERFLRVTAGEVQMKTVDGHCIFFSSEGCEVHEGRPWRCRQWPLHPAILVDEANFITIAESCPGLNKEYSYADFSGLLRQYLASVSN</sequence>
<protein>
    <recommendedName>
        <fullName evidence="3">YkgJ family cysteine cluster protein</fullName>
    </recommendedName>
</protein>
<dbReference type="EMBL" id="CR522870">
    <property type="protein sequence ID" value="CAG36946.1"/>
    <property type="molecule type" value="Genomic_DNA"/>
</dbReference>